<dbReference type="SUPFAM" id="SSF53187">
    <property type="entry name" value="Zn-dependent exopeptidases"/>
    <property type="match status" value="1"/>
</dbReference>
<sequence length="675" mass="73056">MIMPTIFRTLSSVAFIGAFSWVSNADTLTDLMPEPALTAIAEETSGVLAKRNLDRITLYHRMRASDQFDEAAAFVLSELKSYGFDTAEIMAFPADGETMFGTQKSRLAWQVDFAELWEVEGKDAGEKRIRRLADWKARPLTLAQDSDSADVSAELVYVGKGTNATDYDGKTIAGKIVLTSSQPAAVEALALRRYGAVGILSYAANQKTAWWQLDGSLVRWGHLSSFRQEPAFAFMTSLGEARALQARLTAGETIRLHAKVVARREPGEYRIVTATIPGSDPKLAQEEIAFSCHLDHPRPGANDNASGCVAILEAARVIRGLVNDGALPAPKRTIRFFWPSEIEATLIMLNARPKLAARLKHVIHMDMVGGGPATKAVFRVSRGPKSSADISGEIAFALADFVNSHTQAYADGKATAFTLASPEGGREPLMALKEWLSVGSDHDVFASGSWNIPVTYLHDWPDRYIHTTKDVAANIDPTKLKRAAFIGAAQAAILAGLTDSDGDTLVSLMGPNIVTRTGELMAQTSKLGTDDRKAALRGHWSIEKRIRHSITSYVPNVDIGALHALQSALEQLVGNGGQSTAGTVYIHNPNLKGTMHGFGYSYLEDKLGTAATAALALPRLELGYEKAYEALNFVDGKRTVNDIHDLLVAEFGPVPFTALSDYLLALSSIKVISAR</sequence>
<protein>
    <submittedName>
        <fullName evidence="3">Peptidase family M28</fullName>
    </submittedName>
</protein>
<dbReference type="EMBL" id="FNAK01000007">
    <property type="protein sequence ID" value="SDE48500.1"/>
    <property type="molecule type" value="Genomic_DNA"/>
</dbReference>
<gene>
    <name evidence="3" type="ORF">SAMN04488071_3022</name>
</gene>
<dbReference type="PANTHER" id="PTHR12147">
    <property type="entry name" value="METALLOPEPTIDASE M28 FAMILY MEMBER"/>
    <property type="match status" value="1"/>
</dbReference>
<dbReference type="SUPFAM" id="SSF52025">
    <property type="entry name" value="PA domain"/>
    <property type="match status" value="1"/>
</dbReference>
<feature type="signal peptide" evidence="1">
    <location>
        <begin position="1"/>
        <end position="25"/>
    </location>
</feature>
<dbReference type="InterPro" id="IPR045175">
    <property type="entry name" value="M28_fam"/>
</dbReference>
<feature type="chain" id="PRO_5010350228" evidence="1">
    <location>
        <begin position="26"/>
        <end position="675"/>
    </location>
</feature>
<dbReference type="Proteomes" id="UP000183685">
    <property type="component" value="Unassembled WGS sequence"/>
</dbReference>
<dbReference type="Gene3D" id="3.50.30.30">
    <property type="match status" value="1"/>
</dbReference>
<feature type="domain" description="Peptidase M28" evidence="2">
    <location>
        <begin position="272"/>
        <end position="486"/>
    </location>
</feature>
<evidence type="ECO:0000256" key="1">
    <source>
        <dbReference type="SAM" id="SignalP"/>
    </source>
</evidence>
<dbReference type="PANTHER" id="PTHR12147:SF26">
    <property type="entry name" value="PEPTIDASE M28 DOMAIN-CONTAINING PROTEIN"/>
    <property type="match status" value="1"/>
</dbReference>
<dbReference type="STRING" id="637679.GCA_001550055_02283"/>
<keyword evidence="4" id="KW-1185">Reference proteome</keyword>
<dbReference type="GO" id="GO:0006508">
    <property type="term" value="P:proteolysis"/>
    <property type="evidence" value="ECO:0007669"/>
    <property type="project" value="InterPro"/>
</dbReference>
<dbReference type="InterPro" id="IPR046450">
    <property type="entry name" value="PA_dom_sf"/>
</dbReference>
<keyword evidence="1" id="KW-0732">Signal</keyword>
<accession>A0A1G7DBZ3</accession>
<name>A0A1G7DBZ3_9PROT</name>
<dbReference type="GO" id="GO:0008235">
    <property type="term" value="F:metalloexopeptidase activity"/>
    <property type="evidence" value="ECO:0007669"/>
    <property type="project" value="InterPro"/>
</dbReference>
<dbReference type="Pfam" id="PF04389">
    <property type="entry name" value="Peptidase_M28"/>
    <property type="match status" value="1"/>
</dbReference>
<reference evidence="3 4" key="1">
    <citation type="submission" date="2016-10" db="EMBL/GenBank/DDBJ databases">
        <authorList>
            <person name="de Groot N.N."/>
        </authorList>
    </citation>
    <scope>NUCLEOTIDE SEQUENCE [LARGE SCALE GENOMIC DNA]</scope>
    <source>
        <strain evidence="3 4">CGMCC 1.9109</strain>
    </source>
</reference>
<organism evidence="3 4">
    <name type="scientific">Kordiimonas lacus</name>
    <dbReference type="NCBI Taxonomy" id="637679"/>
    <lineage>
        <taxon>Bacteria</taxon>
        <taxon>Pseudomonadati</taxon>
        <taxon>Pseudomonadota</taxon>
        <taxon>Alphaproteobacteria</taxon>
        <taxon>Kordiimonadales</taxon>
        <taxon>Kordiimonadaceae</taxon>
        <taxon>Kordiimonas</taxon>
    </lineage>
</organism>
<evidence type="ECO:0000259" key="2">
    <source>
        <dbReference type="Pfam" id="PF04389"/>
    </source>
</evidence>
<evidence type="ECO:0000313" key="4">
    <source>
        <dbReference type="Proteomes" id="UP000183685"/>
    </source>
</evidence>
<dbReference type="InterPro" id="IPR007484">
    <property type="entry name" value="Peptidase_M28"/>
</dbReference>
<dbReference type="Gene3D" id="3.40.630.10">
    <property type="entry name" value="Zn peptidases"/>
    <property type="match status" value="1"/>
</dbReference>
<dbReference type="AlphaFoldDB" id="A0A1G7DBZ3"/>
<evidence type="ECO:0000313" key="3">
    <source>
        <dbReference type="EMBL" id="SDE48500.1"/>
    </source>
</evidence>
<proteinExistence type="predicted"/>
<dbReference type="RefSeq" id="WP_068305098.1">
    <property type="nucleotide sequence ID" value="NZ_FNAK01000007.1"/>
</dbReference>